<dbReference type="PROSITE" id="PS50119">
    <property type="entry name" value="ZF_BBOX"/>
    <property type="match status" value="2"/>
</dbReference>
<dbReference type="InterPro" id="IPR013320">
    <property type="entry name" value="ConA-like_dom_sf"/>
</dbReference>
<feature type="coiled-coil region" evidence="8">
    <location>
        <begin position="195"/>
        <end position="233"/>
    </location>
</feature>
<dbReference type="SMART" id="SM00184">
    <property type="entry name" value="RING"/>
    <property type="match status" value="2"/>
</dbReference>
<dbReference type="GO" id="GO:0008270">
    <property type="term" value="F:zinc ion binding"/>
    <property type="evidence" value="ECO:0007669"/>
    <property type="project" value="UniProtKB-KW"/>
</dbReference>
<feature type="domain" description="RING-type" evidence="9">
    <location>
        <begin position="14"/>
        <end position="54"/>
    </location>
</feature>
<dbReference type="Proteomes" id="UP000504632">
    <property type="component" value="Chromosome 9"/>
</dbReference>
<dbReference type="SMART" id="SM00449">
    <property type="entry name" value="SPRY"/>
    <property type="match status" value="2"/>
</dbReference>
<feature type="coiled-coil region" evidence="8">
    <location>
        <begin position="666"/>
        <end position="700"/>
    </location>
</feature>
<feature type="domain" description="B box-type" evidence="10">
    <location>
        <begin position="85"/>
        <end position="126"/>
    </location>
</feature>
<feature type="domain" description="RING-type" evidence="9">
    <location>
        <begin position="480"/>
        <end position="520"/>
    </location>
</feature>
<dbReference type="Pfam" id="PF00097">
    <property type="entry name" value="zf-C3HC4"/>
    <property type="match status" value="1"/>
</dbReference>
<dbReference type="InterPro" id="IPR000315">
    <property type="entry name" value="Znf_B-box"/>
</dbReference>
<dbReference type="InterPro" id="IPR006574">
    <property type="entry name" value="PRY"/>
</dbReference>
<evidence type="ECO:0000256" key="6">
    <source>
        <dbReference type="ARBA" id="ARBA00022833"/>
    </source>
</evidence>
<keyword evidence="3" id="KW-0963">Cytoplasm</keyword>
<evidence type="ECO:0000259" key="10">
    <source>
        <dbReference type="PROSITE" id="PS50119"/>
    </source>
</evidence>
<keyword evidence="6" id="KW-0862">Zinc</keyword>
<dbReference type="FunCoup" id="A0A6J2W748">
    <property type="interactions" value="204"/>
</dbReference>
<dbReference type="Gene3D" id="3.30.160.60">
    <property type="entry name" value="Classic Zinc Finger"/>
    <property type="match status" value="2"/>
</dbReference>
<comment type="subcellular location">
    <subcellularLocation>
        <location evidence="1">Cytoplasm</location>
    </subcellularLocation>
</comment>
<comment type="similarity">
    <text evidence="2">Belongs to the TRIM/RBCC family.</text>
</comment>
<dbReference type="Pfam" id="PF00622">
    <property type="entry name" value="SPRY"/>
    <property type="match status" value="2"/>
</dbReference>
<reference evidence="13" key="1">
    <citation type="submission" date="2025-08" db="UniProtKB">
        <authorList>
            <consortium name="RefSeq"/>
        </authorList>
    </citation>
    <scope>IDENTIFICATION</scope>
</reference>
<evidence type="ECO:0000256" key="3">
    <source>
        <dbReference type="ARBA" id="ARBA00022490"/>
    </source>
</evidence>
<dbReference type="InterPro" id="IPR027370">
    <property type="entry name" value="Znf-RING_euk"/>
</dbReference>
<proteinExistence type="inferred from homology"/>
<dbReference type="GO" id="GO:0005737">
    <property type="term" value="C:cytoplasm"/>
    <property type="evidence" value="ECO:0007669"/>
    <property type="project" value="UniProtKB-SubCell"/>
</dbReference>
<dbReference type="InterPro" id="IPR003879">
    <property type="entry name" value="Butyrophylin_SPRY"/>
</dbReference>
<dbReference type="InterPro" id="IPR013083">
    <property type="entry name" value="Znf_RING/FYVE/PHD"/>
</dbReference>
<dbReference type="CDD" id="cd12893">
    <property type="entry name" value="SPRY_PRY_TRIM35"/>
    <property type="match status" value="2"/>
</dbReference>
<keyword evidence="5 7" id="KW-0863">Zinc-finger</keyword>
<keyword evidence="4" id="KW-0479">Metal-binding</keyword>
<evidence type="ECO:0000256" key="2">
    <source>
        <dbReference type="ARBA" id="ARBA00008518"/>
    </source>
</evidence>
<keyword evidence="12" id="KW-1185">Reference proteome</keyword>
<dbReference type="InterPro" id="IPR043136">
    <property type="entry name" value="B30.2/SPRY_sf"/>
</dbReference>
<protein>
    <submittedName>
        <fullName evidence="13">Uncharacterized protein LOC115821583</fullName>
    </submittedName>
</protein>
<evidence type="ECO:0000313" key="13">
    <source>
        <dbReference type="RefSeq" id="XP_030641255.1"/>
    </source>
</evidence>
<dbReference type="InterPro" id="IPR001870">
    <property type="entry name" value="B30.2/SPRY"/>
</dbReference>
<dbReference type="FunFam" id="2.60.120.920:FF:000004">
    <property type="entry name" value="Butyrophilin subfamily 1 member A1"/>
    <property type="match status" value="1"/>
</dbReference>
<evidence type="ECO:0000256" key="1">
    <source>
        <dbReference type="ARBA" id="ARBA00004496"/>
    </source>
</evidence>
<dbReference type="SUPFAM" id="SSF57850">
    <property type="entry name" value="RING/U-box"/>
    <property type="match status" value="2"/>
</dbReference>
<dbReference type="Pfam" id="PF13445">
    <property type="entry name" value="zf-RING_UBOX"/>
    <property type="match status" value="1"/>
</dbReference>
<dbReference type="InterPro" id="IPR050143">
    <property type="entry name" value="TRIM/RBCC"/>
</dbReference>
<dbReference type="InterPro" id="IPR018957">
    <property type="entry name" value="Znf_C3HC4_RING-type"/>
</dbReference>
<dbReference type="PRINTS" id="PR01407">
    <property type="entry name" value="BUTYPHLNCDUF"/>
</dbReference>
<dbReference type="InterPro" id="IPR017907">
    <property type="entry name" value="Znf_RING_CS"/>
</dbReference>
<evidence type="ECO:0000259" key="9">
    <source>
        <dbReference type="PROSITE" id="PS50089"/>
    </source>
</evidence>
<dbReference type="Pfam" id="PF13765">
    <property type="entry name" value="PRY"/>
    <property type="match status" value="2"/>
</dbReference>
<dbReference type="Gene3D" id="3.30.40.10">
    <property type="entry name" value="Zinc/RING finger domain, C3HC4 (zinc finger)"/>
    <property type="match status" value="2"/>
</dbReference>
<dbReference type="OrthoDB" id="6105938at2759"/>
<evidence type="ECO:0000256" key="8">
    <source>
        <dbReference type="SAM" id="Coils"/>
    </source>
</evidence>
<dbReference type="RefSeq" id="XP_030641255.1">
    <property type="nucleotide sequence ID" value="XM_030785395.1"/>
</dbReference>
<dbReference type="InterPro" id="IPR001841">
    <property type="entry name" value="Znf_RING"/>
</dbReference>
<evidence type="ECO:0000256" key="4">
    <source>
        <dbReference type="ARBA" id="ARBA00022723"/>
    </source>
</evidence>
<dbReference type="InterPro" id="IPR003877">
    <property type="entry name" value="SPRY_dom"/>
</dbReference>
<dbReference type="PANTHER" id="PTHR24103">
    <property type="entry name" value="E3 UBIQUITIN-PROTEIN LIGASE TRIM"/>
    <property type="match status" value="1"/>
</dbReference>
<dbReference type="Gene3D" id="2.60.120.920">
    <property type="match status" value="2"/>
</dbReference>
<gene>
    <name evidence="13" type="primary">LOC115821583</name>
</gene>
<feature type="domain" description="B30.2/SPRY" evidence="11">
    <location>
        <begin position="273"/>
        <end position="465"/>
    </location>
</feature>
<sequence>MTSKLSLSEEDLSCPVCYDLFRDPVLLSCSHSVCKACLQRFWKEKTSKECPVCRRRSSKTSPPSNLVLKNLCETFLQESQRSSVVSEEFCSLHSEKLKLFCLKDKQPACVVCQTSEKHTNHKFRPIDEAAHGLREELRTTLKPLQEKLEIFKKVKLSCDKTAEHIKTQTKSTERQIKEEFEKLHQYLRDEETVRITALREEEEQKSQMMKEKIEEMSREISSLSDTIRAIEERIKTKAITFLKNFGDTMKRAQCIPQDPEMVSGALINVAKHLGNLKFRVWEKMQDIVQYTPVILDPNTAAPRLILSEDLTSVAYSGEKQKIPDNPERFHGYPSVLGSEGFNSGTHCWDVDVGDNTLWSLGVTTESNQRKEKTFFDTGVCRVRYMDGQYASQASGESLTPLTVSKKPQRIRVELDWDRGKLSFSDPLNNTHIHTFTHTFNERMFPFIQNHCKLSPLRILPVKSRKTMASRPSKREEDLSCPVCCDIFSDPVVLSCSHSVCKVCLRRFWESKGTQECPLCRRRSSRTDPPHNLVLKNLCETFLQEKCQRSSSGCEELCGLHSEKFKLFCLEDEQPVCVVCRDSKKHTNHRFRPIDEAVHGCRDKLKTRLKVLQEKLEIFKTFKVTCDETAEHIQIQAQHTETKIRKEFEKLHQFLRDEETVRITALRKEVEQKSQMMIEKIERVTREISTLSDTIRFIEDNLGAKDILFMTNFKDTKKRAQCTLQDPEMLSGALINVAKHLGNLNFRVWEKMEDIVQYTPVILDPSTAGPWLTLSEDLTNVRYSNEKQQIPDNPERFDTYACVLGSEGFNSGTHCWDVDVGDSTCWTLGVTTGSKQRKGDTFFNTGAWRVRLDDGKYWSVASGGSHTPLTFKKKPQKIRVKLDCDRGKLSFYDPLNNTRLHTYTHTFTERMFPFFYNNCKLFPLRVLPVKCCVTVKQLS</sequence>
<dbReference type="SUPFAM" id="SSF49899">
    <property type="entry name" value="Concanavalin A-like lectins/glucanases"/>
    <property type="match status" value="2"/>
</dbReference>
<dbReference type="SMART" id="SM00589">
    <property type="entry name" value="PRY"/>
    <property type="match status" value="2"/>
</dbReference>
<evidence type="ECO:0000256" key="7">
    <source>
        <dbReference type="PROSITE-ProRule" id="PRU00024"/>
    </source>
</evidence>
<accession>A0A6J2W748</accession>
<dbReference type="PROSITE" id="PS50188">
    <property type="entry name" value="B302_SPRY"/>
    <property type="match status" value="2"/>
</dbReference>
<evidence type="ECO:0000313" key="12">
    <source>
        <dbReference type="Proteomes" id="UP000504632"/>
    </source>
</evidence>
<dbReference type="AlphaFoldDB" id="A0A6J2W748"/>
<dbReference type="Pfam" id="PF00643">
    <property type="entry name" value="zf-B_box"/>
    <property type="match status" value="2"/>
</dbReference>
<evidence type="ECO:0000256" key="5">
    <source>
        <dbReference type="ARBA" id="ARBA00022771"/>
    </source>
</evidence>
<keyword evidence="8" id="KW-0175">Coiled coil</keyword>
<dbReference type="InParanoid" id="A0A6J2W748"/>
<dbReference type="SUPFAM" id="SSF57845">
    <property type="entry name" value="B-box zinc-binding domain"/>
    <property type="match status" value="2"/>
</dbReference>
<organism evidence="12 13">
    <name type="scientific">Chanos chanos</name>
    <name type="common">Milkfish</name>
    <name type="synonym">Mugil chanos</name>
    <dbReference type="NCBI Taxonomy" id="29144"/>
    <lineage>
        <taxon>Eukaryota</taxon>
        <taxon>Metazoa</taxon>
        <taxon>Chordata</taxon>
        <taxon>Craniata</taxon>
        <taxon>Vertebrata</taxon>
        <taxon>Euteleostomi</taxon>
        <taxon>Actinopterygii</taxon>
        <taxon>Neopterygii</taxon>
        <taxon>Teleostei</taxon>
        <taxon>Ostariophysi</taxon>
        <taxon>Gonorynchiformes</taxon>
        <taxon>Chanidae</taxon>
        <taxon>Chanos</taxon>
    </lineage>
</organism>
<feature type="domain" description="B30.2/SPRY" evidence="11">
    <location>
        <begin position="740"/>
        <end position="932"/>
    </location>
</feature>
<name>A0A6J2W748_CHACN</name>
<feature type="domain" description="B box-type" evidence="10">
    <location>
        <begin position="556"/>
        <end position="593"/>
    </location>
</feature>
<dbReference type="SMART" id="SM00336">
    <property type="entry name" value="BBOX"/>
    <property type="match status" value="2"/>
</dbReference>
<evidence type="ECO:0000259" key="11">
    <source>
        <dbReference type="PROSITE" id="PS50188"/>
    </source>
</evidence>
<dbReference type="GeneID" id="115821583"/>
<dbReference type="PROSITE" id="PS50089">
    <property type="entry name" value="ZF_RING_2"/>
    <property type="match status" value="2"/>
</dbReference>
<dbReference type="PROSITE" id="PS00518">
    <property type="entry name" value="ZF_RING_1"/>
    <property type="match status" value="2"/>
</dbReference>